<gene>
    <name evidence="7" type="ORF">CANARDRAFT_26838</name>
</gene>
<accession>A0A1E4T6Q5</accession>
<dbReference type="STRING" id="983967.A0A1E4T6Q5"/>
<evidence type="ECO:0000256" key="1">
    <source>
        <dbReference type="ARBA" id="ARBA00004141"/>
    </source>
</evidence>
<dbReference type="GO" id="GO:0006506">
    <property type="term" value="P:GPI anchor biosynthetic process"/>
    <property type="evidence" value="ECO:0007669"/>
    <property type="project" value="InterPro"/>
</dbReference>
<dbReference type="Pfam" id="PF00149">
    <property type="entry name" value="Metallophos"/>
    <property type="match status" value="1"/>
</dbReference>
<evidence type="ECO:0000256" key="3">
    <source>
        <dbReference type="ARBA" id="ARBA00022989"/>
    </source>
</evidence>
<sequence length="426" mass="49157">MLGVKASLFRRILSLKPIVPAIIIWFQLFIFFQVFLPYIKASNCNFDTQQENPYNILLIADPQLIDNHTYPDRGPLGLAISQFTVDNYIRTNFGFLMRRLKPDTVIFLGDLQDNARDSNDEYFQDGSKRFNTIFPLEKYESEVIYSIPGNHDIGWANGVQYDRLTRFEEAYGKTNTMLTRNNHELIFLDTISLSNTEDERVGKSSREFLEELSKKPKQSTRIMFHHVPLARDPKIQTCGPKRESSNPFPLSKGYQYQTIIDGQISKQVLEKVKPDLIFSGDDHDYCEVIHHYGDDHKQAIEVNVKSISMAMGIWKPAVELLTLYDHGGDSISVNGEIVKSPTFAYSMCYLPTPYQDIIFYVIFAVINGLYLIWICYNRTSKYVGFMEAEIEGNRITDHLSKIDCLLLMKYVIFECLAISVIYFLLL</sequence>
<evidence type="ECO:0000256" key="4">
    <source>
        <dbReference type="ARBA" id="ARBA00023136"/>
    </source>
</evidence>
<dbReference type="InterPro" id="IPR033308">
    <property type="entry name" value="PGAP5/Cdc1/Ted1"/>
</dbReference>
<evidence type="ECO:0000259" key="6">
    <source>
        <dbReference type="Pfam" id="PF00149"/>
    </source>
</evidence>
<reference evidence="8" key="1">
    <citation type="submission" date="2016-04" db="EMBL/GenBank/DDBJ databases">
        <title>Comparative genomics of biotechnologically important yeasts.</title>
        <authorList>
            <consortium name="DOE Joint Genome Institute"/>
            <person name="Riley R."/>
            <person name="Haridas S."/>
            <person name="Wolfe K.H."/>
            <person name="Lopes M.R."/>
            <person name="Hittinger C.T."/>
            <person name="Goker M."/>
            <person name="Salamov A."/>
            <person name="Wisecaver J."/>
            <person name="Long T.M."/>
            <person name="Aerts A.L."/>
            <person name="Barry K."/>
            <person name="Choi C."/>
            <person name="Clum A."/>
            <person name="Coughlan A.Y."/>
            <person name="Deshpande S."/>
            <person name="Douglass A.P."/>
            <person name="Hanson S.J."/>
            <person name="Klenk H.-P."/>
            <person name="Labutti K."/>
            <person name="Lapidus A."/>
            <person name="Lindquist E."/>
            <person name="Lipzen A."/>
            <person name="Meier-Kolthoff J.P."/>
            <person name="Ohm R.A."/>
            <person name="Otillar R.P."/>
            <person name="Pangilinan J."/>
            <person name="Peng Y."/>
            <person name="Rokas A."/>
            <person name="Rosa C.A."/>
            <person name="Scheuner C."/>
            <person name="Sibirny A.A."/>
            <person name="Slot J.C."/>
            <person name="Stielow J.B."/>
            <person name="Sun H."/>
            <person name="Kurtzman C.P."/>
            <person name="Blackwell M."/>
            <person name="Grigoriev I.V."/>
            <person name="Jeffries T.W."/>
        </authorList>
    </citation>
    <scope>NUCLEOTIDE SEQUENCE [LARGE SCALE GENOMIC DNA]</scope>
    <source>
        <strain evidence="8">NRRL YB-2248</strain>
    </source>
</reference>
<dbReference type="GO" id="GO:0016787">
    <property type="term" value="F:hydrolase activity"/>
    <property type="evidence" value="ECO:0007669"/>
    <property type="project" value="InterPro"/>
</dbReference>
<dbReference type="OrthoDB" id="5977743at2759"/>
<dbReference type="GO" id="GO:0016020">
    <property type="term" value="C:membrane"/>
    <property type="evidence" value="ECO:0007669"/>
    <property type="project" value="UniProtKB-SubCell"/>
</dbReference>
<keyword evidence="8" id="KW-1185">Reference proteome</keyword>
<dbReference type="Proteomes" id="UP000094801">
    <property type="component" value="Unassembled WGS sequence"/>
</dbReference>
<dbReference type="AlphaFoldDB" id="A0A1E4T6Q5"/>
<dbReference type="SUPFAM" id="SSF56300">
    <property type="entry name" value="Metallo-dependent phosphatases"/>
    <property type="match status" value="1"/>
</dbReference>
<organism evidence="7 8">
    <name type="scientific">[Candida] arabinofermentans NRRL YB-2248</name>
    <dbReference type="NCBI Taxonomy" id="983967"/>
    <lineage>
        <taxon>Eukaryota</taxon>
        <taxon>Fungi</taxon>
        <taxon>Dikarya</taxon>
        <taxon>Ascomycota</taxon>
        <taxon>Saccharomycotina</taxon>
        <taxon>Pichiomycetes</taxon>
        <taxon>Pichiales</taxon>
        <taxon>Pichiaceae</taxon>
        <taxon>Ogataea</taxon>
        <taxon>Ogataea/Candida clade</taxon>
    </lineage>
</organism>
<feature type="transmembrane region" description="Helical" evidence="5">
    <location>
        <begin position="404"/>
        <end position="425"/>
    </location>
</feature>
<evidence type="ECO:0000313" key="8">
    <source>
        <dbReference type="Proteomes" id="UP000094801"/>
    </source>
</evidence>
<keyword evidence="2 5" id="KW-0812">Transmembrane</keyword>
<dbReference type="PANTHER" id="PTHR13315:SF4">
    <property type="entry name" value="METALLOPHOSPHOESTERASE, ISOFORM E"/>
    <property type="match status" value="1"/>
</dbReference>
<dbReference type="InterPro" id="IPR029052">
    <property type="entry name" value="Metallo-depent_PP-like"/>
</dbReference>
<dbReference type="InterPro" id="IPR004843">
    <property type="entry name" value="Calcineurin-like_PHP"/>
</dbReference>
<keyword evidence="3 5" id="KW-1133">Transmembrane helix</keyword>
<protein>
    <recommendedName>
        <fullName evidence="6">Calcineurin-like phosphoesterase domain-containing protein</fullName>
    </recommendedName>
</protein>
<evidence type="ECO:0000256" key="5">
    <source>
        <dbReference type="SAM" id="Phobius"/>
    </source>
</evidence>
<feature type="transmembrane region" description="Helical" evidence="5">
    <location>
        <begin position="21"/>
        <end position="39"/>
    </location>
</feature>
<dbReference type="PANTHER" id="PTHR13315">
    <property type="entry name" value="METALLO PHOSPHOESTERASE RELATED"/>
    <property type="match status" value="1"/>
</dbReference>
<comment type="subcellular location">
    <subcellularLocation>
        <location evidence="1">Membrane</location>
        <topology evidence="1">Multi-pass membrane protein</topology>
    </subcellularLocation>
</comment>
<feature type="domain" description="Calcineurin-like phosphoesterase" evidence="6">
    <location>
        <begin position="89"/>
        <end position="285"/>
    </location>
</feature>
<name>A0A1E4T6Q5_9ASCO</name>
<feature type="transmembrane region" description="Helical" evidence="5">
    <location>
        <begin position="357"/>
        <end position="376"/>
    </location>
</feature>
<evidence type="ECO:0000313" key="7">
    <source>
        <dbReference type="EMBL" id="ODV87440.1"/>
    </source>
</evidence>
<evidence type="ECO:0000256" key="2">
    <source>
        <dbReference type="ARBA" id="ARBA00022692"/>
    </source>
</evidence>
<keyword evidence="4 5" id="KW-0472">Membrane</keyword>
<dbReference type="GO" id="GO:0005783">
    <property type="term" value="C:endoplasmic reticulum"/>
    <property type="evidence" value="ECO:0007669"/>
    <property type="project" value="TreeGrafter"/>
</dbReference>
<proteinExistence type="predicted"/>
<dbReference type="EMBL" id="KV453848">
    <property type="protein sequence ID" value="ODV87440.1"/>
    <property type="molecule type" value="Genomic_DNA"/>
</dbReference>
<dbReference type="Gene3D" id="3.60.21.10">
    <property type="match status" value="1"/>
</dbReference>